<dbReference type="Pfam" id="PF00698">
    <property type="entry name" value="Acyl_transf_1"/>
    <property type="match status" value="1"/>
</dbReference>
<dbReference type="GO" id="GO:0004312">
    <property type="term" value="F:fatty acid synthase activity"/>
    <property type="evidence" value="ECO:0007669"/>
    <property type="project" value="TreeGrafter"/>
</dbReference>
<dbReference type="Gene3D" id="3.40.50.1820">
    <property type="entry name" value="alpha/beta hydrolase"/>
    <property type="match status" value="1"/>
</dbReference>
<evidence type="ECO:0000313" key="9">
    <source>
        <dbReference type="EMBL" id="KAK4466558.1"/>
    </source>
</evidence>
<dbReference type="InterPro" id="IPR030918">
    <property type="entry name" value="PT_fungal_PKS"/>
</dbReference>
<dbReference type="InterPro" id="IPR016039">
    <property type="entry name" value="Thiolase-like"/>
</dbReference>
<dbReference type="InterPro" id="IPR014031">
    <property type="entry name" value="Ketoacyl_synth_C"/>
</dbReference>
<comment type="caution">
    <text evidence="9">The sequence shown here is derived from an EMBL/GenBank/DDBJ whole genome shotgun (WGS) entry which is preliminary data.</text>
</comment>
<dbReference type="InterPro" id="IPR042104">
    <property type="entry name" value="PKS_dehydratase_sf"/>
</dbReference>
<dbReference type="InterPro" id="IPR029058">
    <property type="entry name" value="AB_hydrolase_fold"/>
</dbReference>
<dbReference type="Pfam" id="PF00109">
    <property type="entry name" value="ketoacyl-synt"/>
    <property type="match status" value="1"/>
</dbReference>
<dbReference type="Pfam" id="PF00975">
    <property type="entry name" value="Thioesterase"/>
    <property type="match status" value="1"/>
</dbReference>
<dbReference type="Pfam" id="PF16073">
    <property type="entry name" value="SAT"/>
    <property type="match status" value="1"/>
</dbReference>
<keyword evidence="10" id="KW-1185">Reference proteome</keyword>
<feature type="region of interest" description="Disordered" evidence="5">
    <location>
        <begin position="1794"/>
        <end position="1832"/>
    </location>
</feature>
<dbReference type="NCBIfam" id="TIGR04532">
    <property type="entry name" value="PT_fungal_PKS"/>
    <property type="match status" value="1"/>
</dbReference>
<dbReference type="Pfam" id="PF00550">
    <property type="entry name" value="PP-binding"/>
    <property type="match status" value="1"/>
</dbReference>
<name>A0AAV9I5B1_9PEZI</name>
<evidence type="ECO:0000256" key="4">
    <source>
        <dbReference type="PROSITE-ProRule" id="PRU01363"/>
    </source>
</evidence>
<keyword evidence="2" id="KW-0597">Phosphoprotein</keyword>
<dbReference type="PROSITE" id="PS52019">
    <property type="entry name" value="PKS_MFAS_DH"/>
    <property type="match status" value="1"/>
</dbReference>
<feature type="domain" description="PKS/mFAS DH" evidence="8">
    <location>
        <begin position="1326"/>
        <end position="1651"/>
    </location>
</feature>
<evidence type="ECO:0000259" key="6">
    <source>
        <dbReference type="PROSITE" id="PS50075"/>
    </source>
</evidence>
<feature type="active site" description="Proton acceptor; for dehydratase activity" evidence="4">
    <location>
        <position position="1358"/>
    </location>
</feature>
<keyword evidence="1" id="KW-0596">Phosphopantetheine</keyword>
<dbReference type="SUPFAM" id="SSF47336">
    <property type="entry name" value="ACP-like"/>
    <property type="match status" value="1"/>
</dbReference>
<evidence type="ECO:0000259" key="7">
    <source>
        <dbReference type="PROSITE" id="PS52004"/>
    </source>
</evidence>
<keyword evidence="3" id="KW-0808">Transferase</keyword>
<dbReference type="PANTHER" id="PTHR43775">
    <property type="entry name" value="FATTY ACID SYNTHASE"/>
    <property type="match status" value="1"/>
</dbReference>
<reference evidence="9" key="1">
    <citation type="journal article" date="2023" name="Mol. Phylogenet. Evol.">
        <title>Genome-scale phylogeny and comparative genomics of the fungal order Sordariales.</title>
        <authorList>
            <person name="Hensen N."/>
            <person name="Bonometti L."/>
            <person name="Westerberg I."/>
            <person name="Brannstrom I.O."/>
            <person name="Guillou S."/>
            <person name="Cros-Aarteil S."/>
            <person name="Calhoun S."/>
            <person name="Haridas S."/>
            <person name="Kuo A."/>
            <person name="Mondo S."/>
            <person name="Pangilinan J."/>
            <person name="Riley R."/>
            <person name="LaButti K."/>
            <person name="Andreopoulos B."/>
            <person name="Lipzen A."/>
            <person name="Chen C."/>
            <person name="Yan M."/>
            <person name="Daum C."/>
            <person name="Ng V."/>
            <person name="Clum A."/>
            <person name="Steindorff A."/>
            <person name="Ohm R.A."/>
            <person name="Martin F."/>
            <person name="Silar P."/>
            <person name="Natvig D.O."/>
            <person name="Lalanne C."/>
            <person name="Gautier V."/>
            <person name="Ament-Velasquez S.L."/>
            <person name="Kruys A."/>
            <person name="Hutchinson M.I."/>
            <person name="Powell A.J."/>
            <person name="Barry K."/>
            <person name="Miller A.N."/>
            <person name="Grigoriev I.V."/>
            <person name="Debuchy R."/>
            <person name="Gladieux P."/>
            <person name="Hiltunen Thoren M."/>
            <person name="Johannesson H."/>
        </authorList>
    </citation>
    <scope>NUCLEOTIDE SEQUENCE</scope>
    <source>
        <strain evidence="9">PSN324</strain>
    </source>
</reference>
<dbReference type="EMBL" id="MU864931">
    <property type="protein sequence ID" value="KAK4466558.1"/>
    <property type="molecule type" value="Genomic_DNA"/>
</dbReference>
<dbReference type="PROSITE" id="PS52004">
    <property type="entry name" value="KS3_2"/>
    <property type="match status" value="1"/>
</dbReference>
<protein>
    <submittedName>
        <fullName evidence="9">Polyketide synthetase</fullName>
    </submittedName>
</protein>
<dbReference type="InterPro" id="IPR018201">
    <property type="entry name" value="Ketoacyl_synth_AS"/>
</dbReference>
<dbReference type="InterPro" id="IPR020806">
    <property type="entry name" value="PKS_PP-bd"/>
</dbReference>
<dbReference type="InterPro" id="IPR009081">
    <property type="entry name" value="PP-bd_ACP"/>
</dbReference>
<dbReference type="InterPro" id="IPR050091">
    <property type="entry name" value="PKS_NRPS_Biosynth_Enz"/>
</dbReference>
<dbReference type="Gene3D" id="3.40.366.10">
    <property type="entry name" value="Malonyl-Coenzyme A Acyl Carrier Protein, domain 2"/>
    <property type="match status" value="2"/>
</dbReference>
<sequence>MAGLSQLIVFGDQAVPYADELRRFIAKRADYTLATLLGEAYHALRADMARLPSSQRTQFPSHSNLSELLTAHASSTAPNCALDSALAVLHQIASFVSYLNETGRETAYPKSPSTTLIGSCIGLLSALAISSSETIGELVQITPDVVVLAFRLGLVVQNKTALVMSASSSSSSSSSASTSYAVASIDKDTASSLISTFYESRSLSPATRVYVSAIGNGNVTVSGPPAQLQDFLSQHQSLKSARIAMNGLFHSAALYDPSVVAALIETAASERLRSRVGKLDIISNSEESGEAIIPSGRSAEQTLQAILSEILLRQMRWDLVTQRAAELSKSSPQATILPFAAGSVQGLATAIGQGEATTVDIVDTARRPAAAAQVGGGRKRESGQSDRSKIAIIGYSGRFPEADSNEEFWNLFLAGLDVVKEIPKDRFDPALYYDPTGKKKNTSGVTKGCFVKNPDLFDSRFFGMSPREAEQADPAQRLALTTAYEAMEMAGFVPDSSPSTQRNRVGVFYGTASDDYREVNAAQNVDTYFVPGGSRAFLPARINYHFGFSGPSFDVDTACSSGLAAVHIACNSLWMGDCDVAIAGGTNILTNPDNWAGLDRAHFLSHTGNCKTFDDGADGYCRAESVATVLLKRLDDALLDGDPIQGVILGALTNHSAEAVSITRPHSGAQRAIFSRILDTADVDSSDVSYVEMHGTGTQHGDACEMDSVLSVFAPDERSRKSQSLYLGSAKANIGHAESASGITSLIKVLLMMEKSQIPRHVGIKTKINRNFPANLPERNVHIAMQTTPWPRPSEAEGGKRLAFVNNFGAAGGNSSVLLEDAPRSRSQLSSAASSQGHDADPRPLHVVAVSAKSQSALKKNIRALADYLKDDTPLGSLSYTTTARRVHYNFRVAVAGKNIGEIRQRLEAAETKDHFSSQSAGKGAPVGFCFTGQGAQYLGMGKRLYEVSPRFRSFITGIDEIVRLQGFDAILPIIDGTCPAPNTLETLPPATVQLATTCLQMALGKFWKALGVAPQIVVGHSLGEYAAMNMAGVLSDADTIYLVGTRAKLLEEHCTAGTHTMLAVKASASKTASLIASEADLEICCANGPEETVVGGPTSKVEAFAASLGGLAIKATLLRVQFAFHSAQVEPMLAAFQQSCSGITFKDPSTPLLSPLLSKVVTSASDLGAPSAYLSRHCRETVNFNAALLSAKSGGGSSEHTITDKMVWVEIGSHPICSNSIKASLGQATTKALPTLRRGEDDWSVIVPTLSALYESGLALDWDDYHTGFKDSLKVLRLPRYQWDLKSHWIPYTHDWLLTKGDAPLPAVPATQPPRKKVPLTTSVQDLISEVYTATESSITARSDVQDPAFAAILKGHRVNGQPVCSSAVYADMAMTLFARMLDKSPAPGFEGVDKSTDIGIEVSDMVVDKSLILGANPEEEQLLEMKASVNWATRRASFTLCSIDAVTGRPTANHCKCSGTFTPKSRWVAEWSRREYLIRSRIAHLRKAVADEDDGVCHLKTGMFYKLFSALVDYHPPFKGCRELIMKSADFESTGKVRFNAPPEGGRWDWPPTWLDSIGQITGFTMNANDTLDSRAQVWINHGWENMKLTERLSSEVTYQTYVKMQAASGEDGAKSYVGDVHIFNPATGSIVGVYEGVTFSAVPRKILDKVLPRPGGSVVAAPRQPAVAAPVAPKPVLVQEQAPVVSSIPQQQVQAPVTQPPAPAPAAPAETSSSSSSLVSATKLKTILAEEVGAPVSEVADDMELADLGVDSLLALTIADRLLEELGVKVDSAIFIAGLKVQELVQIVTGGDGGTDESSDSASSDSDAETISEPSSTPATMPSPKLSPAAPAFKCPPATSVLLQGVPYSSSSSKKKTLWLFPDGSGLAISYLPLPDVVTAADATSVYGLNSPFVKNTAGMDLCGFDDLITAYIAEIRRRQPQGPYLVGGWSAGGMCAYRAAQRIAAESGADQIAGLVLIDSPAPMRRKKLPERLYEEFDKRNIFGSIGGTNPKKPARAPPAWLLGHFTGFSRMLDTITLRPWAETVGNGRGLVTWAVWAADGVDEEGSIEIRPEDPAAMAWLLRKRRDEDLVSNGWDVLVGGEAIVEVEVVRGANHFTLMSKPEALESVASVLRRAI</sequence>
<proteinExistence type="predicted"/>
<dbReference type="CDD" id="cd00833">
    <property type="entry name" value="PKS"/>
    <property type="match status" value="1"/>
</dbReference>
<dbReference type="GO" id="GO:0031177">
    <property type="term" value="F:phosphopantetheine binding"/>
    <property type="evidence" value="ECO:0007669"/>
    <property type="project" value="InterPro"/>
</dbReference>
<dbReference type="InterPro" id="IPR001227">
    <property type="entry name" value="Ac_transferase_dom_sf"/>
</dbReference>
<dbReference type="SMART" id="SM00823">
    <property type="entry name" value="PKS_PP"/>
    <property type="match status" value="1"/>
</dbReference>
<dbReference type="Gene3D" id="3.10.129.110">
    <property type="entry name" value="Polyketide synthase dehydratase"/>
    <property type="match status" value="1"/>
</dbReference>
<dbReference type="SUPFAM" id="SSF52151">
    <property type="entry name" value="FabD/lysophospholipase-like"/>
    <property type="match status" value="1"/>
</dbReference>
<feature type="region of interest" description="Disordered" evidence="5">
    <location>
        <begin position="1692"/>
        <end position="1718"/>
    </location>
</feature>
<dbReference type="InterPro" id="IPR001031">
    <property type="entry name" value="Thioesterase"/>
</dbReference>
<gene>
    <name evidence="9" type="ORF">QBC42DRAFT_326210</name>
</gene>
<accession>A0AAV9I5B1</accession>
<dbReference type="GO" id="GO:0004315">
    <property type="term" value="F:3-oxoacyl-[acyl-carrier-protein] synthase activity"/>
    <property type="evidence" value="ECO:0007669"/>
    <property type="project" value="InterPro"/>
</dbReference>
<feature type="region of interest" description="N-terminal hotdog fold" evidence="4">
    <location>
        <begin position="1326"/>
        <end position="1468"/>
    </location>
</feature>
<feature type="domain" description="Carrier" evidence="6">
    <location>
        <begin position="1718"/>
        <end position="1795"/>
    </location>
</feature>
<dbReference type="SUPFAM" id="SSF53474">
    <property type="entry name" value="alpha/beta-Hydrolases"/>
    <property type="match status" value="1"/>
</dbReference>
<evidence type="ECO:0000256" key="2">
    <source>
        <dbReference type="ARBA" id="ARBA00022553"/>
    </source>
</evidence>
<feature type="compositionally biased region" description="Low complexity" evidence="5">
    <location>
        <begin position="825"/>
        <end position="836"/>
    </location>
</feature>
<dbReference type="InterPro" id="IPR014030">
    <property type="entry name" value="Ketoacyl_synth_N"/>
</dbReference>
<dbReference type="InterPro" id="IPR016035">
    <property type="entry name" value="Acyl_Trfase/lysoPLipase"/>
</dbReference>
<feature type="domain" description="Ketosynthase family 3 (KS3)" evidence="7">
    <location>
        <begin position="387"/>
        <end position="821"/>
    </location>
</feature>
<feature type="region of interest" description="C-terminal hotdog fold" evidence="4">
    <location>
        <begin position="1496"/>
        <end position="1651"/>
    </location>
</feature>
<dbReference type="Proteomes" id="UP001321749">
    <property type="component" value="Unassembled WGS sequence"/>
</dbReference>
<dbReference type="SMART" id="SM00827">
    <property type="entry name" value="PKS_AT"/>
    <property type="match status" value="1"/>
</dbReference>
<feature type="region of interest" description="Disordered" evidence="5">
    <location>
        <begin position="821"/>
        <end position="843"/>
    </location>
</feature>
<dbReference type="GO" id="GO:0044550">
    <property type="term" value="P:secondary metabolite biosynthetic process"/>
    <property type="evidence" value="ECO:0007669"/>
    <property type="project" value="TreeGrafter"/>
</dbReference>
<feature type="non-terminal residue" evidence="9">
    <location>
        <position position="2120"/>
    </location>
</feature>
<dbReference type="InterPro" id="IPR020841">
    <property type="entry name" value="PKS_Beta-ketoAc_synthase_dom"/>
</dbReference>
<dbReference type="InterPro" id="IPR032088">
    <property type="entry name" value="SAT"/>
</dbReference>
<dbReference type="PROSITE" id="PS50075">
    <property type="entry name" value="CARRIER"/>
    <property type="match status" value="1"/>
</dbReference>
<dbReference type="PROSITE" id="PS00606">
    <property type="entry name" value="KS3_1"/>
    <property type="match status" value="1"/>
</dbReference>
<evidence type="ECO:0000256" key="5">
    <source>
        <dbReference type="SAM" id="MobiDB-lite"/>
    </source>
</evidence>
<dbReference type="PANTHER" id="PTHR43775:SF45">
    <property type="entry name" value="CONIDIAL PIGMENT POLYKETIDE SYNTHASE ALB1"/>
    <property type="match status" value="1"/>
</dbReference>
<dbReference type="Pfam" id="PF02801">
    <property type="entry name" value="Ketoacyl-synt_C"/>
    <property type="match status" value="1"/>
</dbReference>
<dbReference type="InterPro" id="IPR049900">
    <property type="entry name" value="PKS_mFAS_DH"/>
</dbReference>
<dbReference type="InterPro" id="IPR036736">
    <property type="entry name" value="ACP-like_sf"/>
</dbReference>
<evidence type="ECO:0000256" key="3">
    <source>
        <dbReference type="ARBA" id="ARBA00022679"/>
    </source>
</evidence>
<dbReference type="InterPro" id="IPR016036">
    <property type="entry name" value="Malonyl_transacylase_ACP-bd"/>
</dbReference>
<evidence type="ECO:0000259" key="8">
    <source>
        <dbReference type="PROSITE" id="PS52019"/>
    </source>
</evidence>
<evidence type="ECO:0000256" key="1">
    <source>
        <dbReference type="ARBA" id="ARBA00022450"/>
    </source>
</evidence>
<dbReference type="SUPFAM" id="SSF55048">
    <property type="entry name" value="Probable ACP-binding domain of malonyl-CoA ACP transacylase"/>
    <property type="match status" value="1"/>
</dbReference>
<evidence type="ECO:0000313" key="10">
    <source>
        <dbReference type="Proteomes" id="UP001321749"/>
    </source>
</evidence>
<dbReference type="GO" id="GO:0006633">
    <property type="term" value="P:fatty acid biosynthetic process"/>
    <property type="evidence" value="ECO:0007669"/>
    <property type="project" value="InterPro"/>
</dbReference>
<dbReference type="InterPro" id="IPR006162">
    <property type="entry name" value="Ppantetheine_attach_site"/>
</dbReference>
<feature type="active site" description="Proton donor; for dehydratase activity" evidence="4">
    <location>
        <position position="1558"/>
    </location>
</feature>
<dbReference type="Pfam" id="PF22621">
    <property type="entry name" value="CurL-like_PKS_C"/>
    <property type="match status" value="1"/>
</dbReference>
<dbReference type="SUPFAM" id="SSF53901">
    <property type="entry name" value="Thiolase-like"/>
    <property type="match status" value="1"/>
</dbReference>
<dbReference type="PROSITE" id="PS00012">
    <property type="entry name" value="PHOSPHOPANTETHEINE"/>
    <property type="match status" value="1"/>
</dbReference>
<reference evidence="9" key="2">
    <citation type="submission" date="2023-06" db="EMBL/GenBank/DDBJ databases">
        <authorList>
            <consortium name="Lawrence Berkeley National Laboratory"/>
            <person name="Mondo S.J."/>
            <person name="Hensen N."/>
            <person name="Bonometti L."/>
            <person name="Westerberg I."/>
            <person name="Brannstrom I.O."/>
            <person name="Guillou S."/>
            <person name="Cros-Aarteil S."/>
            <person name="Calhoun S."/>
            <person name="Haridas S."/>
            <person name="Kuo A."/>
            <person name="Pangilinan J."/>
            <person name="Riley R."/>
            <person name="Labutti K."/>
            <person name="Andreopoulos B."/>
            <person name="Lipzen A."/>
            <person name="Chen C."/>
            <person name="Yanf M."/>
            <person name="Daum C."/>
            <person name="Ng V."/>
            <person name="Clum A."/>
            <person name="Steindorff A."/>
            <person name="Ohm R."/>
            <person name="Martin F."/>
            <person name="Silar P."/>
            <person name="Natvig D."/>
            <person name="Lalanne C."/>
            <person name="Gautier V."/>
            <person name="Ament-Velasquez S.L."/>
            <person name="Kruys A."/>
            <person name="Hutchinson M.I."/>
            <person name="Powell A.J."/>
            <person name="Barry K."/>
            <person name="Miller A.N."/>
            <person name="Grigoriev I.V."/>
            <person name="Debuchy R."/>
            <person name="Gladieux P."/>
            <person name="Thoren M.H."/>
            <person name="Johannesson H."/>
        </authorList>
    </citation>
    <scope>NUCLEOTIDE SEQUENCE</scope>
    <source>
        <strain evidence="9">PSN324</strain>
    </source>
</reference>
<dbReference type="Gene3D" id="3.30.70.3290">
    <property type="match status" value="1"/>
</dbReference>
<dbReference type="SMART" id="SM00825">
    <property type="entry name" value="PKS_KS"/>
    <property type="match status" value="1"/>
</dbReference>
<dbReference type="Gene3D" id="1.10.1200.10">
    <property type="entry name" value="ACP-like"/>
    <property type="match status" value="1"/>
</dbReference>
<dbReference type="InterPro" id="IPR014043">
    <property type="entry name" value="Acyl_transferase_dom"/>
</dbReference>
<dbReference type="Gene3D" id="3.40.47.10">
    <property type="match status" value="1"/>
</dbReference>
<organism evidence="9 10">
    <name type="scientific">Cladorrhinum samala</name>
    <dbReference type="NCBI Taxonomy" id="585594"/>
    <lineage>
        <taxon>Eukaryota</taxon>
        <taxon>Fungi</taxon>
        <taxon>Dikarya</taxon>
        <taxon>Ascomycota</taxon>
        <taxon>Pezizomycotina</taxon>
        <taxon>Sordariomycetes</taxon>
        <taxon>Sordariomycetidae</taxon>
        <taxon>Sordariales</taxon>
        <taxon>Podosporaceae</taxon>
        <taxon>Cladorrhinum</taxon>
    </lineage>
</organism>